<feature type="compositionally biased region" description="Polar residues" evidence="2">
    <location>
        <begin position="296"/>
        <end position="306"/>
    </location>
</feature>
<feature type="compositionally biased region" description="Basic residues" evidence="2">
    <location>
        <begin position="215"/>
        <end position="227"/>
    </location>
</feature>
<feature type="compositionally biased region" description="Low complexity" evidence="2">
    <location>
        <begin position="261"/>
        <end position="279"/>
    </location>
</feature>
<dbReference type="InterPro" id="IPR040412">
    <property type="entry name" value="At1g65710-like"/>
</dbReference>
<keyword evidence="4" id="KW-1185">Reference proteome</keyword>
<feature type="region of interest" description="Disordered" evidence="2">
    <location>
        <begin position="714"/>
        <end position="763"/>
    </location>
</feature>
<gene>
    <name evidence="3" type="ORF">Nepgr_001367</name>
</gene>
<dbReference type="PANTHER" id="PTHR34367:SF1">
    <property type="entry name" value="OS04G0528600 PROTEIN"/>
    <property type="match status" value="1"/>
</dbReference>
<feature type="compositionally biased region" description="Basic and acidic residues" evidence="2">
    <location>
        <begin position="1"/>
        <end position="10"/>
    </location>
</feature>
<feature type="compositionally biased region" description="Low complexity" evidence="2">
    <location>
        <begin position="90"/>
        <end position="100"/>
    </location>
</feature>
<feature type="compositionally biased region" description="Basic and acidic residues" evidence="2">
    <location>
        <begin position="728"/>
        <end position="746"/>
    </location>
</feature>
<evidence type="ECO:0000313" key="3">
    <source>
        <dbReference type="EMBL" id="GMG99527.1"/>
    </source>
</evidence>
<feature type="region of interest" description="Disordered" evidence="2">
    <location>
        <begin position="73"/>
        <end position="120"/>
    </location>
</feature>
<feature type="coiled-coil region" evidence="1">
    <location>
        <begin position="40"/>
        <end position="72"/>
    </location>
</feature>
<feature type="compositionally biased region" description="Polar residues" evidence="2">
    <location>
        <begin position="22"/>
        <end position="37"/>
    </location>
</feature>
<accession>A0AAD3P708</accession>
<proteinExistence type="predicted"/>
<feature type="compositionally biased region" description="Polar residues" evidence="2">
    <location>
        <begin position="156"/>
        <end position="168"/>
    </location>
</feature>
<feature type="region of interest" description="Disordered" evidence="2">
    <location>
        <begin position="152"/>
        <end position="171"/>
    </location>
</feature>
<evidence type="ECO:0000313" key="4">
    <source>
        <dbReference type="Proteomes" id="UP001279734"/>
    </source>
</evidence>
<feature type="compositionally biased region" description="Gly residues" evidence="2">
    <location>
        <begin position="311"/>
        <end position="322"/>
    </location>
</feature>
<feature type="compositionally biased region" description="Polar residues" evidence="2">
    <location>
        <begin position="361"/>
        <end position="378"/>
    </location>
</feature>
<dbReference type="PANTHER" id="PTHR34367">
    <property type="entry name" value="OS02G0734667 PROTEIN"/>
    <property type="match status" value="1"/>
</dbReference>
<feature type="compositionally biased region" description="Polar residues" evidence="2">
    <location>
        <begin position="394"/>
        <end position="422"/>
    </location>
</feature>
<reference evidence="3" key="1">
    <citation type="submission" date="2023-05" db="EMBL/GenBank/DDBJ databases">
        <title>Nepenthes gracilis genome sequencing.</title>
        <authorList>
            <person name="Fukushima K."/>
        </authorList>
    </citation>
    <scope>NUCLEOTIDE SEQUENCE</scope>
    <source>
        <strain evidence="3">SING2019-196</strain>
    </source>
</reference>
<evidence type="ECO:0000256" key="2">
    <source>
        <dbReference type="SAM" id="MobiDB-lite"/>
    </source>
</evidence>
<feature type="region of interest" description="Disordered" evidence="2">
    <location>
        <begin position="209"/>
        <end position="431"/>
    </location>
</feature>
<comment type="caution">
    <text evidence="3">The sequence shown here is derived from an EMBL/GenBank/DDBJ whole genome shotgun (WGS) entry which is preliminary data.</text>
</comment>
<organism evidence="3 4">
    <name type="scientific">Nepenthes gracilis</name>
    <name type="common">Slender pitcher plant</name>
    <dbReference type="NCBI Taxonomy" id="150966"/>
    <lineage>
        <taxon>Eukaryota</taxon>
        <taxon>Viridiplantae</taxon>
        <taxon>Streptophyta</taxon>
        <taxon>Embryophyta</taxon>
        <taxon>Tracheophyta</taxon>
        <taxon>Spermatophyta</taxon>
        <taxon>Magnoliopsida</taxon>
        <taxon>eudicotyledons</taxon>
        <taxon>Gunneridae</taxon>
        <taxon>Pentapetalae</taxon>
        <taxon>Caryophyllales</taxon>
        <taxon>Nepenthaceae</taxon>
        <taxon>Nepenthes</taxon>
    </lineage>
</organism>
<dbReference type="EMBL" id="BSYO01000001">
    <property type="protein sequence ID" value="GMG99527.1"/>
    <property type="molecule type" value="Genomic_DNA"/>
</dbReference>
<keyword evidence="1" id="KW-0175">Coiled coil</keyword>
<protein>
    <submittedName>
        <fullName evidence="3">Uncharacterized protein</fullName>
    </submittedName>
</protein>
<evidence type="ECO:0000256" key="1">
    <source>
        <dbReference type="SAM" id="Coils"/>
    </source>
</evidence>
<feature type="region of interest" description="Disordered" evidence="2">
    <location>
        <begin position="1"/>
        <end position="37"/>
    </location>
</feature>
<feature type="compositionally biased region" description="Polar residues" evidence="2">
    <location>
        <begin position="714"/>
        <end position="727"/>
    </location>
</feature>
<dbReference type="AlphaFoldDB" id="A0AAD3P708"/>
<feature type="compositionally biased region" description="Low complexity" evidence="2">
    <location>
        <begin position="12"/>
        <end position="21"/>
    </location>
</feature>
<sequence>MGCCLSKKDPCSSLSSSLSSLPTQQRQSPNDPKKSNTICIQEAEKKNKISVVELENEEEKKLEKEVKSFTKEEDVLVIQHRKSDDGRFEPGGPSDSSDGSVPCTTSSPDPSSERCDKAISGGIGGNIVINGAEARTSSCRKEDVDAILIQCGRLSRGSSDNGNASCDNRNARRYCGSKRSHDFEKETVGSDDAKRKDCEVGIEINWDDEEPQRCRQSRGSHHRRTPSRSRERDHQQQKRSGSQERGTSNGSGRRLSRSPGRRSGSPVVSNGTNASNNSNGAGGSNGRPGKMVSVPATVSSLSVDKSNNNGVGDGDATGGGNGKRVLAKRIVGEGAGGSRGVASPRSQSPARANLGNGNGGKTVNENNQQQPSLGLSSSRKAEQSPHRRTPLTEIDTNSLPFQPLSSKPAFNSSSNNSCAKIQQKSKETEEEMVKVKQPLNLVSQNKCVDTSSVKVTVPGAHRRTCSRDEGNETSTINYCRASELRPHIVEQLPVDKEEQLNTTGYDALVTPVIISGSDTLRLPQTLMRSRSSRRSRDLDISAESLQNNPNAITNYNTLLLQDIQNFHQNSGSNTNTDISTSSTLPPCLSKACSILEAVADLNSSTSSNNLSYAFANDTHRIPSSDCPNGKNSNFSSAANPAGKKRLVAKDPFVVESEEVNVGDDLMAPSIHKYVTVRKKGVDEEEQESSGSNSFVVGGIQNSWASSCSWELNSADSTDCWTSRSNTRGGEEGRSKNRREPSPDHRRGGMTSARAGAGRSGGYMLPSMAAAAATASM</sequence>
<dbReference type="Proteomes" id="UP001279734">
    <property type="component" value="Unassembled WGS sequence"/>
</dbReference>
<name>A0AAD3P708_NEPGR</name>